<dbReference type="Proteomes" id="UP000602647">
    <property type="component" value="Unassembled WGS sequence"/>
</dbReference>
<protein>
    <submittedName>
        <fullName evidence="1">Uncharacterized protein</fullName>
    </submittedName>
</protein>
<evidence type="ECO:0000313" key="1">
    <source>
        <dbReference type="EMBL" id="MBC6681403.1"/>
    </source>
</evidence>
<sequence>MNMNALKEIISDLVDKEKTSAIKNHGYTLSDYEGLALLREEICEAQSEIKLIAIWEVALKQSVYRDECHQYSKLVNEIKQKAINGACELIQVAAMCDKFKESREVRESESKA</sequence>
<organism evidence="1 2">
    <name type="scientific">Zhenpiania hominis</name>
    <dbReference type="NCBI Taxonomy" id="2763644"/>
    <lineage>
        <taxon>Bacteria</taxon>
        <taxon>Bacillati</taxon>
        <taxon>Bacillota</taxon>
        <taxon>Clostridia</taxon>
        <taxon>Peptostreptococcales</taxon>
        <taxon>Anaerovoracaceae</taxon>
        <taxon>Zhenpiania</taxon>
    </lineage>
</organism>
<comment type="caution">
    <text evidence="1">The sequence shown here is derived from an EMBL/GenBank/DDBJ whole genome shotgun (WGS) entry which is preliminary data.</text>
</comment>
<keyword evidence="2" id="KW-1185">Reference proteome</keyword>
<reference evidence="1" key="1">
    <citation type="submission" date="2020-08" db="EMBL/GenBank/DDBJ databases">
        <title>Genome public.</title>
        <authorList>
            <person name="Liu C."/>
            <person name="Sun Q."/>
        </authorList>
    </citation>
    <scope>NUCLEOTIDE SEQUENCE</scope>
    <source>
        <strain evidence="1">BX12</strain>
    </source>
</reference>
<dbReference type="AlphaFoldDB" id="A0A923SXJ5"/>
<dbReference type="EMBL" id="JACRYT010000043">
    <property type="protein sequence ID" value="MBC6681403.1"/>
    <property type="molecule type" value="Genomic_DNA"/>
</dbReference>
<dbReference type="RefSeq" id="WP_187304486.1">
    <property type="nucleotide sequence ID" value="NZ_JACRYT010000043.1"/>
</dbReference>
<accession>A0A923SXJ5</accession>
<name>A0A923SXJ5_9FIRM</name>
<proteinExistence type="predicted"/>
<evidence type="ECO:0000313" key="2">
    <source>
        <dbReference type="Proteomes" id="UP000602647"/>
    </source>
</evidence>
<gene>
    <name evidence="1" type="ORF">H9L42_16460</name>
</gene>